<accession>A0A1H0J8B6</accession>
<dbReference type="Pfam" id="PF14759">
    <property type="entry name" value="Reductase_C"/>
    <property type="match status" value="1"/>
</dbReference>
<dbReference type="GO" id="GO:0005737">
    <property type="term" value="C:cytoplasm"/>
    <property type="evidence" value="ECO:0007669"/>
    <property type="project" value="TreeGrafter"/>
</dbReference>
<evidence type="ECO:0000256" key="6">
    <source>
        <dbReference type="ARBA" id="ARBA00023002"/>
    </source>
</evidence>
<dbReference type="Pfam" id="PF07992">
    <property type="entry name" value="Pyr_redox_2"/>
    <property type="match status" value="1"/>
</dbReference>
<dbReference type="InterPro" id="IPR036922">
    <property type="entry name" value="Rieske_2Fe-2S_sf"/>
</dbReference>
<name>A0A1H0J8B6_9HYPH</name>
<dbReference type="RefSeq" id="WP_090674253.1">
    <property type="nucleotide sequence ID" value="NZ_FNIT01000006.1"/>
</dbReference>
<dbReference type="Gene3D" id="3.30.390.30">
    <property type="match status" value="1"/>
</dbReference>
<evidence type="ECO:0000256" key="5">
    <source>
        <dbReference type="ARBA" id="ARBA00022827"/>
    </source>
</evidence>
<dbReference type="EMBL" id="FNIT01000006">
    <property type="protein sequence ID" value="SDO39977.1"/>
    <property type="molecule type" value="Genomic_DNA"/>
</dbReference>
<evidence type="ECO:0000256" key="8">
    <source>
        <dbReference type="ARBA" id="ARBA00023014"/>
    </source>
</evidence>
<dbReference type="STRING" id="1166073.SAMN05192530_10655"/>
<dbReference type="GO" id="GO:0046872">
    <property type="term" value="F:metal ion binding"/>
    <property type="evidence" value="ECO:0007669"/>
    <property type="project" value="UniProtKB-KW"/>
</dbReference>
<dbReference type="InterPro" id="IPR023753">
    <property type="entry name" value="FAD/NAD-binding_dom"/>
</dbReference>
<dbReference type="Gene3D" id="2.102.10.10">
    <property type="entry name" value="Rieske [2Fe-2S] iron-sulphur domain"/>
    <property type="match status" value="1"/>
</dbReference>
<proteinExistence type="predicted"/>
<reference evidence="10 11" key="1">
    <citation type="submission" date="2016-10" db="EMBL/GenBank/DDBJ databases">
        <authorList>
            <person name="de Groot N.N."/>
        </authorList>
    </citation>
    <scope>NUCLEOTIDE SEQUENCE [LARGE SCALE GENOMIC DNA]</scope>
    <source>
        <strain evidence="11">L7-484,KACC 16230,DSM 25025</strain>
    </source>
</reference>
<dbReference type="Proteomes" id="UP000198793">
    <property type="component" value="Unassembled WGS sequence"/>
</dbReference>
<keyword evidence="11" id="KW-1185">Reference proteome</keyword>
<evidence type="ECO:0000313" key="10">
    <source>
        <dbReference type="EMBL" id="SDO39977.1"/>
    </source>
</evidence>
<dbReference type="AlphaFoldDB" id="A0A1H0J8B6"/>
<evidence type="ECO:0000259" key="9">
    <source>
        <dbReference type="PROSITE" id="PS51296"/>
    </source>
</evidence>
<evidence type="ECO:0000256" key="7">
    <source>
        <dbReference type="ARBA" id="ARBA00023004"/>
    </source>
</evidence>
<dbReference type="PANTHER" id="PTHR43557">
    <property type="entry name" value="APOPTOSIS-INDUCING FACTOR 1"/>
    <property type="match status" value="1"/>
</dbReference>
<dbReference type="SUPFAM" id="SSF50022">
    <property type="entry name" value="ISP domain"/>
    <property type="match status" value="1"/>
</dbReference>
<protein>
    <submittedName>
        <fullName evidence="10">Reductase C-terminal</fullName>
    </submittedName>
</protein>
<evidence type="ECO:0000256" key="2">
    <source>
        <dbReference type="ARBA" id="ARBA00022630"/>
    </source>
</evidence>
<evidence type="ECO:0000256" key="3">
    <source>
        <dbReference type="ARBA" id="ARBA00022714"/>
    </source>
</evidence>
<dbReference type="SUPFAM" id="SSF51905">
    <property type="entry name" value="FAD/NAD(P)-binding domain"/>
    <property type="match status" value="2"/>
</dbReference>
<evidence type="ECO:0000256" key="4">
    <source>
        <dbReference type="ARBA" id="ARBA00022723"/>
    </source>
</evidence>
<dbReference type="SUPFAM" id="SSF55424">
    <property type="entry name" value="FAD/NAD-linked reductases, dimerisation (C-terminal) domain"/>
    <property type="match status" value="1"/>
</dbReference>
<keyword evidence="7" id="KW-0408">Iron</keyword>
<dbReference type="InterPro" id="IPR016156">
    <property type="entry name" value="FAD/NAD-linked_Rdtase_dimer_sf"/>
</dbReference>
<sequence>MRHDLCALSDLPPNGLNEVAVGDLKILVARDGDRVFATGATCTHKGAPLKNGQRVGNRVICPWHHAIFDLETGDHREPPGQGCLARFTVSVESGRVRVEVPEGAKPHRPSVTPADRRSGSQRIFAIVGAGAAGLACAKELVRGGFDGRIVLFAPEGEPPYDRTDLSKTYLQGKKQDDALPLMDADEIEALGIELRPVRVERIDSTASQLVLDGGERVTFDGCLAAPGSDASSLDLDGADAPNVLTLRSHGDAKTLLAHVQSAQRIVIVGSGFIGMEAAASLVSLGKAVCVLSRSELPFAKQFGEEVATQLLATHREKGIDVRTGVEVAALDRQDGRVNGVRLGDGSVVPADVVIAATGAQPRSHLVDGAERSGKGVKVGADLRAAGQVFAAGDIAQFTLENREPMRIEHWRIAEQQGRHAARVFLGQAGRFDAIPYFWSAQHGRLSYLGHADAFDEVHIEGDLKGNSFTAFYVKDGRILAALGLGKGDRTPALHAVMLEDPTPSRERLASVGWDPSRLLRAGLPV</sequence>
<keyword evidence="6" id="KW-0560">Oxidoreductase</keyword>
<feature type="domain" description="Rieske" evidence="9">
    <location>
        <begin position="3"/>
        <end position="98"/>
    </location>
</feature>
<dbReference type="Pfam" id="PF00355">
    <property type="entry name" value="Rieske"/>
    <property type="match status" value="1"/>
</dbReference>
<evidence type="ECO:0000313" key="11">
    <source>
        <dbReference type="Proteomes" id="UP000198793"/>
    </source>
</evidence>
<keyword evidence="2" id="KW-0285">Flavoprotein</keyword>
<dbReference type="InterPro" id="IPR036188">
    <property type="entry name" value="FAD/NAD-bd_sf"/>
</dbReference>
<keyword evidence="4" id="KW-0479">Metal-binding</keyword>
<dbReference type="PRINTS" id="PR00368">
    <property type="entry name" value="FADPNR"/>
</dbReference>
<gene>
    <name evidence="10" type="ORF">SAMN05192530_10655</name>
</gene>
<dbReference type="GO" id="GO:0051537">
    <property type="term" value="F:2 iron, 2 sulfur cluster binding"/>
    <property type="evidence" value="ECO:0007669"/>
    <property type="project" value="UniProtKB-KW"/>
</dbReference>
<dbReference type="PANTHER" id="PTHR43557:SF2">
    <property type="entry name" value="RIESKE DOMAIN-CONTAINING PROTEIN-RELATED"/>
    <property type="match status" value="1"/>
</dbReference>
<dbReference type="InterPro" id="IPR050446">
    <property type="entry name" value="FAD-oxidoreductase/Apoptosis"/>
</dbReference>
<comment type="cofactor">
    <cofactor evidence="1">
        <name>FAD</name>
        <dbReference type="ChEBI" id="CHEBI:57692"/>
    </cofactor>
</comment>
<dbReference type="GO" id="GO:0016651">
    <property type="term" value="F:oxidoreductase activity, acting on NAD(P)H"/>
    <property type="evidence" value="ECO:0007669"/>
    <property type="project" value="TreeGrafter"/>
</dbReference>
<evidence type="ECO:0000256" key="1">
    <source>
        <dbReference type="ARBA" id="ARBA00001974"/>
    </source>
</evidence>
<organism evidence="10 11">
    <name type="scientific">Aureimonas jatrophae</name>
    <dbReference type="NCBI Taxonomy" id="1166073"/>
    <lineage>
        <taxon>Bacteria</taxon>
        <taxon>Pseudomonadati</taxon>
        <taxon>Pseudomonadota</taxon>
        <taxon>Alphaproteobacteria</taxon>
        <taxon>Hyphomicrobiales</taxon>
        <taxon>Aurantimonadaceae</taxon>
        <taxon>Aureimonas</taxon>
    </lineage>
</organism>
<dbReference type="PROSITE" id="PS51296">
    <property type="entry name" value="RIESKE"/>
    <property type="match status" value="1"/>
</dbReference>
<dbReference type="InterPro" id="IPR017941">
    <property type="entry name" value="Rieske_2Fe-2S"/>
</dbReference>
<keyword evidence="8" id="KW-0411">Iron-sulfur</keyword>
<dbReference type="OrthoDB" id="7809559at2"/>
<dbReference type="Gene3D" id="3.50.50.60">
    <property type="entry name" value="FAD/NAD(P)-binding domain"/>
    <property type="match status" value="2"/>
</dbReference>
<dbReference type="InterPro" id="IPR028202">
    <property type="entry name" value="Reductase_C"/>
</dbReference>
<keyword evidence="3" id="KW-0001">2Fe-2S</keyword>
<keyword evidence="5" id="KW-0274">FAD</keyword>
<dbReference type="PRINTS" id="PR00411">
    <property type="entry name" value="PNDRDTASEI"/>
</dbReference>